<dbReference type="AlphaFoldDB" id="A0A0C9VU66"/>
<keyword evidence="2" id="KW-1185">Reference proteome</keyword>
<dbReference type="EMBL" id="KN837108">
    <property type="protein sequence ID" value="KIJ46202.1"/>
    <property type="molecule type" value="Genomic_DNA"/>
</dbReference>
<protein>
    <submittedName>
        <fullName evidence="1">Uncharacterized protein</fullName>
    </submittedName>
</protein>
<gene>
    <name evidence="1" type="ORF">M422DRAFT_250241</name>
</gene>
<reference evidence="1 2" key="1">
    <citation type="submission" date="2014-06" db="EMBL/GenBank/DDBJ databases">
        <title>Evolutionary Origins and Diversification of the Mycorrhizal Mutualists.</title>
        <authorList>
            <consortium name="DOE Joint Genome Institute"/>
            <consortium name="Mycorrhizal Genomics Consortium"/>
            <person name="Kohler A."/>
            <person name="Kuo A."/>
            <person name="Nagy L.G."/>
            <person name="Floudas D."/>
            <person name="Copeland A."/>
            <person name="Barry K.W."/>
            <person name="Cichocki N."/>
            <person name="Veneault-Fourrey C."/>
            <person name="LaButti K."/>
            <person name="Lindquist E.A."/>
            <person name="Lipzen A."/>
            <person name="Lundell T."/>
            <person name="Morin E."/>
            <person name="Murat C."/>
            <person name="Riley R."/>
            <person name="Ohm R."/>
            <person name="Sun H."/>
            <person name="Tunlid A."/>
            <person name="Henrissat B."/>
            <person name="Grigoriev I.V."/>
            <person name="Hibbett D.S."/>
            <person name="Martin F."/>
        </authorList>
    </citation>
    <scope>NUCLEOTIDE SEQUENCE [LARGE SCALE GENOMIC DNA]</scope>
    <source>
        <strain evidence="1 2">SS14</strain>
    </source>
</reference>
<dbReference type="InterPro" id="IPR036851">
    <property type="entry name" value="Chloroperoxidase-like_sf"/>
</dbReference>
<sequence>MDERQIILTAATKQWPLNTDSSIQQSTAENPTFTFVTPRFVTAYRESVFPFIFFVDGRKADGQLSMKDAFGFFNESRMPDGFHRADGSKAADLVGNASDAIFAACSTGCKRRQS</sequence>
<evidence type="ECO:0000313" key="1">
    <source>
        <dbReference type="EMBL" id="KIJ46202.1"/>
    </source>
</evidence>
<organism evidence="1 2">
    <name type="scientific">Sphaerobolus stellatus (strain SS14)</name>
    <dbReference type="NCBI Taxonomy" id="990650"/>
    <lineage>
        <taxon>Eukaryota</taxon>
        <taxon>Fungi</taxon>
        <taxon>Dikarya</taxon>
        <taxon>Basidiomycota</taxon>
        <taxon>Agaricomycotina</taxon>
        <taxon>Agaricomycetes</taxon>
        <taxon>Phallomycetidae</taxon>
        <taxon>Geastrales</taxon>
        <taxon>Sphaerobolaceae</taxon>
        <taxon>Sphaerobolus</taxon>
    </lineage>
</organism>
<dbReference type="Gene3D" id="1.10.489.10">
    <property type="entry name" value="Chloroperoxidase-like"/>
    <property type="match status" value="1"/>
</dbReference>
<dbReference type="HOGENOM" id="CLU_2122643_0_0_1"/>
<dbReference type="GO" id="GO:0004601">
    <property type="term" value="F:peroxidase activity"/>
    <property type="evidence" value="ECO:0007669"/>
    <property type="project" value="InterPro"/>
</dbReference>
<accession>A0A0C9VU66</accession>
<evidence type="ECO:0000313" key="2">
    <source>
        <dbReference type="Proteomes" id="UP000054279"/>
    </source>
</evidence>
<proteinExistence type="predicted"/>
<dbReference type="Proteomes" id="UP000054279">
    <property type="component" value="Unassembled WGS sequence"/>
</dbReference>
<dbReference type="OrthoDB" id="407298at2759"/>
<name>A0A0C9VU66_SPHS4</name>